<gene>
    <name evidence="2" type="ORF">RB653_000715</name>
</gene>
<dbReference type="PROSITE" id="PS50994">
    <property type="entry name" value="INTEGRASE"/>
    <property type="match status" value="1"/>
</dbReference>
<sequence length="250" mass="28897">MIRDWDEIKKFNEEQPTEAPITYILLCIDSFTKFATGRCLTSKKTLPIYCFLAETYRGQSIKKWHCDNGKEFKNKVFDQLRDFAFPNSISTHGAPRTPQTQGVVEKLNNTIKSTIRKRRAKDNKDGINRTLSEHLHLGLNVYNNTKHRAIGMTPSQANGDSPFFSKTNIKSNCYLLGANEQKLKESTNKDLTEEDLNTIVLNNLTKYRNTWSAKPTKKEFKVGDVVLFLEVDNKKKFKRIFLLFMILFNS</sequence>
<dbReference type="EMBL" id="JAVFKY010000002">
    <property type="protein sequence ID" value="KAK5580692.1"/>
    <property type="molecule type" value="Genomic_DNA"/>
</dbReference>
<dbReference type="GO" id="GO:0015074">
    <property type="term" value="P:DNA integration"/>
    <property type="evidence" value="ECO:0007669"/>
    <property type="project" value="InterPro"/>
</dbReference>
<dbReference type="PANTHER" id="PTHR47266">
    <property type="entry name" value="ENDONUCLEASE-RELATED"/>
    <property type="match status" value="1"/>
</dbReference>
<dbReference type="SUPFAM" id="SSF53098">
    <property type="entry name" value="Ribonuclease H-like"/>
    <property type="match status" value="1"/>
</dbReference>
<feature type="domain" description="Integrase catalytic" evidence="1">
    <location>
        <begin position="1"/>
        <end position="162"/>
    </location>
</feature>
<accession>A0AAN7U2R6</accession>
<keyword evidence="3" id="KW-1185">Reference proteome</keyword>
<dbReference type="GO" id="GO:0003676">
    <property type="term" value="F:nucleic acid binding"/>
    <property type="evidence" value="ECO:0007669"/>
    <property type="project" value="InterPro"/>
</dbReference>
<dbReference type="Proteomes" id="UP001344447">
    <property type="component" value="Unassembled WGS sequence"/>
</dbReference>
<dbReference type="InterPro" id="IPR036397">
    <property type="entry name" value="RNaseH_sf"/>
</dbReference>
<dbReference type="InterPro" id="IPR012337">
    <property type="entry name" value="RNaseH-like_sf"/>
</dbReference>
<dbReference type="Gene3D" id="3.30.420.10">
    <property type="entry name" value="Ribonuclease H-like superfamily/Ribonuclease H"/>
    <property type="match status" value="1"/>
</dbReference>
<name>A0AAN7U2R6_9MYCE</name>
<evidence type="ECO:0000259" key="1">
    <source>
        <dbReference type="PROSITE" id="PS50994"/>
    </source>
</evidence>
<evidence type="ECO:0000313" key="2">
    <source>
        <dbReference type="EMBL" id="KAK5580692.1"/>
    </source>
</evidence>
<organism evidence="2 3">
    <name type="scientific">Dictyostelium firmibasis</name>
    <dbReference type="NCBI Taxonomy" id="79012"/>
    <lineage>
        <taxon>Eukaryota</taxon>
        <taxon>Amoebozoa</taxon>
        <taxon>Evosea</taxon>
        <taxon>Eumycetozoa</taxon>
        <taxon>Dictyostelia</taxon>
        <taxon>Dictyosteliales</taxon>
        <taxon>Dictyosteliaceae</taxon>
        <taxon>Dictyostelium</taxon>
    </lineage>
</organism>
<dbReference type="InterPro" id="IPR001584">
    <property type="entry name" value="Integrase_cat-core"/>
</dbReference>
<comment type="caution">
    <text evidence="2">The sequence shown here is derived from an EMBL/GenBank/DDBJ whole genome shotgun (WGS) entry which is preliminary data.</text>
</comment>
<protein>
    <recommendedName>
        <fullName evidence="1">Integrase catalytic domain-containing protein</fullName>
    </recommendedName>
</protein>
<proteinExistence type="predicted"/>
<evidence type="ECO:0000313" key="3">
    <source>
        <dbReference type="Proteomes" id="UP001344447"/>
    </source>
</evidence>
<dbReference type="InterPro" id="IPR052160">
    <property type="entry name" value="Gypsy_RT_Integrase-like"/>
</dbReference>
<reference evidence="2 3" key="1">
    <citation type="submission" date="2023-11" db="EMBL/GenBank/DDBJ databases">
        <title>Dfirmibasis_genome.</title>
        <authorList>
            <person name="Edelbroek B."/>
            <person name="Kjellin J."/>
            <person name="Jerlstrom-Hultqvist J."/>
            <person name="Soderbom F."/>
        </authorList>
    </citation>
    <scope>NUCLEOTIDE SEQUENCE [LARGE SCALE GENOMIC DNA]</scope>
    <source>
        <strain evidence="2 3">TNS-C-14</strain>
    </source>
</reference>
<dbReference type="AlphaFoldDB" id="A0AAN7U2R6"/>